<name>X0T475_9ZZZZ</name>
<protein>
    <recommendedName>
        <fullName evidence="3">DUF4349 domain-containing protein</fullName>
    </recommendedName>
</protein>
<feature type="non-terminal residue" evidence="4">
    <location>
        <position position="1"/>
    </location>
</feature>
<proteinExistence type="predicted"/>
<dbReference type="EMBL" id="BARS01009172">
    <property type="protein sequence ID" value="GAF70870.1"/>
    <property type="molecule type" value="Genomic_DNA"/>
</dbReference>
<dbReference type="Pfam" id="PF14257">
    <property type="entry name" value="DUF4349"/>
    <property type="match status" value="1"/>
</dbReference>
<keyword evidence="1" id="KW-0175">Coiled coil</keyword>
<feature type="coiled-coil region" evidence="1">
    <location>
        <begin position="41"/>
        <end position="86"/>
    </location>
</feature>
<sequence>QSISRMAEDMGGFIVSANLYQTQTSAGQDVPRASITIRVPAERLEEALARIEAESDRLPLNKNINSQDVTSEYTDLQSRITNLEAAEAQLMLIMESANRTEDVLNVFDQLTRVREQIEVLKGQMQYLENSAKLSAISVQLIPNEVIQPISIGGWEPVGIIKDAIQALIVALQGLVKIAIWLVLYILPIVLLIGLPLFFIIRGIRNRRRRSREKDAGAESGSLPTEDNLE</sequence>
<evidence type="ECO:0000256" key="2">
    <source>
        <dbReference type="SAM" id="Phobius"/>
    </source>
</evidence>
<dbReference type="AlphaFoldDB" id="X0T475"/>
<keyword evidence="2" id="KW-0472">Membrane</keyword>
<dbReference type="InterPro" id="IPR025645">
    <property type="entry name" value="DUF4349"/>
</dbReference>
<evidence type="ECO:0000256" key="1">
    <source>
        <dbReference type="SAM" id="Coils"/>
    </source>
</evidence>
<evidence type="ECO:0000259" key="3">
    <source>
        <dbReference type="Pfam" id="PF14257"/>
    </source>
</evidence>
<organism evidence="4">
    <name type="scientific">marine sediment metagenome</name>
    <dbReference type="NCBI Taxonomy" id="412755"/>
    <lineage>
        <taxon>unclassified sequences</taxon>
        <taxon>metagenomes</taxon>
        <taxon>ecological metagenomes</taxon>
    </lineage>
</organism>
<evidence type="ECO:0000313" key="4">
    <source>
        <dbReference type="EMBL" id="GAF70870.1"/>
    </source>
</evidence>
<comment type="caution">
    <text evidence="4">The sequence shown here is derived from an EMBL/GenBank/DDBJ whole genome shotgun (WGS) entry which is preliminary data.</text>
</comment>
<gene>
    <name evidence="4" type="ORF">S01H1_17306</name>
</gene>
<feature type="domain" description="DUF4349" evidence="3">
    <location>
        <begin position="1"/>
        <end position="195"/>
    </location>
</feature>
<keyword evidence="2" id="KW-1133">Transmembrane helix</keyword>
<feature type="transmembrane region" description="Helical" evidence="2">
    <location>
        <begin position="177"/>
        <end position="200"/>
    </location>
</feature>
<accession>X0T475</accession>
<reference evidence="4" key="1">
    <citation type="journal article" date="2014" name="Front. Microbiol.">
        <title>High frequency of phylogenetically diverse reductive dehalogenase-homologous genes in deep subseafloor sedimentary metagenomes.</title>
        <authorList>
            <person name="Kawai M."/>
            <person name="Futagami T."/>
            <person name="Toyoda A."/>
            <person name="Takaki Y."/>
            <person name="Nishi S."/>
            <person name="Hori S."/>
            <person name="Arai W."/>
            <person name="Tsubouchi T."/>
            <person name="Morono Y."/>
            <person name="Uchiyama I."/>
            <person name="Ito T."/>
            <person name="Fujiyama A."/>
            <person name="Inagaki F."/>
            <person name="Takami H."/>
        </authorList>
    </citation>
    <scope>NUCLEOTIDE SEQUENCE</scope>
    <source>
        <strain evidence="4">Expedition CK06-06</strain>
    </source>
</reference>
<keyword evidence="2" id="KW-0812">Transmembrane</keyword>